<evidence type="ECO:0000313" key="2">
    <source>
        <dbReference type="EMBL" id="MDM8194895.1"/>
    </source>
</evidence>
<feature type="transmembrane region" description="Helical" evidence="1">
    <location>
        <begin position="104"/>
        <end position="127"/>
    </location>
</feature>
<feature type="transmembrane region" description="Helical" evidence="1">
    <location>
        <begin position="51"/>
        <end position="69"/>
    </location>
</feature>
<protein>
    <recommendedName>
        <fullName evidence="4">DUF4345 domain-containing protein</fullName>
    </recommendedName>
</protein>
<feature type="transmembrane region" description="Helical" evidence="1">
    <location>
        <begin position="76"/>
        <end position="98"/>
    </location>
</feature>
<dbReference type="RefSeq" id="WP_289527066.1">
    <property type="nucleotide sequence ID" value="NZ_JAUDCK010000002.1"/>
</dbReference>
<keyword evidence="1" id="KW-1133">Transmembrane helix</keyword>
<proteinExistence type="predicted"/>
<keyword evidence="1" id="KW-0472">Membrane</keyword>
<dbReference type="EMBL" id="JAUDCK010000002">
    <property type="protein sequence ID" value="MDM8194895.1"/>
    <property type="molecule type" value="Genomic_DNA"/>
</dbReference>
<comment type="caution">
    <text evidence="2">The sequence shown here is derived from an EMBL/GenBank/DDBJ whole genome shotgun (WGS) entry which is preliminary data.</text>
</comment>
<evidence type="ECO:0000313" key="3">
    <source>
        <dbReference type="Proteomes" id="UP001529275"/>
    </source>
</evidence>
<accession>A0ABT7UH78</accession>
<sequence length="142" mass="16422">MEKKRMLKISRYYLMFMLVACTGASIWQLYLPQIGEAFTDWGISVGWQREISLWNIAIIVSIVIALGSNNTEMIKILVIQSVILCWLLGINHLISLLMNFTFKYLIHILGIFEVMLVGGVWGTYILFKYFIQQKGISIEHMN</sequence>
<gene>
    <name evidence="2" type="ORF">QUV98_00990</name>
</gene>
<keyword evidence="1" id="KW-0812">Transmembrane</keyword>
<organism evidence="2 3">
    <name type="scientific">Massilimicrobiota timonensis</name>
    <dbReference type="NCBI Taxonomy" id="1776392"/>
    <lineage>
        <taxon>Bacteria</taxon>
        <taxon>Bacillati</taxon>
        <taxon>Bacillota</taxon>
        <taxon>Erysipelotrichia</taxon>
        <taxon>Erysipelotrichales</taxon>
        <taxon>Erysipelotrichaceae</taxon>
        <taxon>Massilimicrobiota</taxon>
    </lineage>
</organism>
<dbReference type="Proteomes" id="UP001529275">
    <property type="component" value="Unassembled WGS sequence"/>
</dbReference>
<feature type="transmembrane region" description="Helical" evidence="1">
    <location>
        <begin position="12"/>
        <end position="31"/>
    </location>
</feature>
<reference evidence="3" key="1">
    <citation type="submission" date="2023-06" db="EMBL/GenBank/DDBJ databases">
        <title>Identification and characterization of horizontal gene transfer across gut microbiota members of farm animals based on homology search.</title>
        <authorList>
            <person name="Zeman M."/>
            <person name="Kubasova T."/>
            <person name="Jahodarova E."/>
            <person name="Nykrynova M."/>
            <person name="Rychlik I."/>
        </authorList>
    </citation>
    <scope>NUCLEOTIDE SEQUENCE [LARGE SCALE GENOMIC DNA]</scope>
    <source>
        <strain evidence="3">ET341</strain>
    </source>
</reference>
<name>A0ABT7UH78_9FIRM</name>
<evidence type="ECO:0008006" key="4">
    <source>
        <dbReference type="Google" id="ProtNLM"/>
    </source>
</evidence>
<evidence type="ECO:0000256" key="1">
    <source>
        <dbReference type="SAM" id="Phobius"/>
    </source>
</evidence>
<keyword evidence="3" id="KW-1185">Reference proteome</keyword>